<name>A0ABS3K876_9PROT</name>
<feature type="domain" description="VTT" evidence="8">
    <location>
        <begin position="40"/>
        <end position="164"/>
    </location>
</feature>
<dbReference type="EMBL" id="JACTNF010000002">
    <property type="protein sequence ID" value="MBO1073665.1"/>
    <property type="molecule type" value="Genomic_DNA"/>
</dbReference>
<feature type="transmembrane region" description="Helical" evidence="7">
    <location>
        <begin position="19"/>
        <end position="40"/>
    </location>
</feature>
<comment type="caution">
    <text evidence="9">The sequence shown here is derived from an EMBL/GenBank/DDBJ whole genome shotgun (WGS) entry which is preliminary data.</text>
</comment>
<keyword evidence="11" id="KW-1185">Reference proteome</keyword>
<keyword evidence="3 7" id="KW-1003">Cell membrane</keyword>
<evidence type="ECO:0000256" key="5">
    <source>
        <dbReference type="ARBA" id="ARBA00022989"/>
    </source>
</evidence>
<evidence type="ECO:0000256" key="1">
    <source>
        <dbReference type="ARBA" id="ARBA00004651"/>
    </source>
</evidence>
<organism evidence="9 11">
    <name type="scientific">Roseomonas marmotae</name>
    <dbReference type="NCBI Taxonomy" id="2768161"/>
    <lineage>
        <taxon>Bacteria</taxon>
        <taxon>Pseudomonadati</taxon>
        <taxon>Pseudomonadota</taxon>
        <taxon>Alphaproteobacteria</taxon>
        <taxon>Acetobacterales</taxon>
        <taxon>Roseomonadaceae</taxon>
        <taxon>Roseomonas</taxon>
    </lineage>
</organism>
<evidence type="ECO:0000256" key="3">
    <source>
        <dbReference type="ARBA" id="ARBA00022475"/>
    </source>
</evidence>
<feature type="transmembrane region" description="Helical" evidence="7">
    <location>
        <begin position="112"/>
        <end position="134"/>
    </location>
</feature>
<keyword evidence="5 7" id="KW-1133">Transmembrane helix</keyword>
<proteinExistence type="inferred from homology"/>
<dbReference type="InterPro" id="IPR032816">
    <property type="entry name" value="VTT_dom"/>
</dbReference>
<dbReference type="Pfam" id="PF09335">
    <property type="entry name" value="VTT_dom"/>
    <property type="match status" value="1"/>
</dbReference>
<dbReference type="PANTHER" id="PTHR30353">
    <property type="entry name" value="INNER MEMBRANE PROTEIN DEDA-RELATED"/>
    <property type="match status" value="1"/>
</dbReference>
<evidence type="ECO:0000313" key="10">
    <source>
        <dbReference type="EMBL" id="MBO1073665.1"/>
    </source>
</evidence>
<evidence type="ECO:0000313" key="11">
    <source>
        <dbReference type="Proteomes" id="UP001518990"/>
    </source>
</evidence>
<feature type="transmembrane region" description="Helical" evidence="7">
    <location>
        <begin position="177"/>
        <end position="196"/>
    </location>
</feature>
<keyword evidence="6 7" id="KW-0472">Membrane</keyword>
<feature type="transmembrane region" description="Helical" evidence="7">
    <location>
        <begin position="52"/>
        <end position="73"/>
    </location>
</feature>
<sequence length="219" mass="24214">MQEQVIGPFLDWVARHQDWAGPVAFLLAFTESLPVVGFFIPGSALLFAAGMLILSGVLPAWPVLLGAGLGAALGDSTGYLMARHWGPGVVRRHLPRRHWRLYARARIGFRRWGLWAVFLSRFFAPLRAFIPVVAGLSGMRHWHFQLANLPSAVVWAPLLLMPGQAVGWFSGTVSEEHLPIVLLTMSGMALAAWRLLKRPPSHAVSHALQVRKRGLRKSP</sequence>
<dbReference type="InterPro" id="IPR032818">
    <property type="entry name" value="DedA-like"/>
</dbReference>
<feature type="transmembrane region" description="Helical" evidence="7">
    <location>
        <begin position="146"/>
        <end position="165"/>
    </location>
</feature>
<evidence type="ECO:0000256" key="6">
    <source>
        <dbReference type="ARBA" id="ARBA00023136"/>
    </source>
</evidence>
<keyword evidence="4 7" id="KW-0812">Transmembrane</keyword>
<evidence type="ECO:0000256" key="2">
    <source>
        <dbReference type="ARBA" id="ARBA00010792"/>
    </source>
</evidence>
<gene>
    <name evidence="9" type="ORF">IAI60_03325</name>
    <name evidence="10" type="ORF">IAI60_03490</name>
</gene>
<comment type="subcellular location">
    <subcellularLocation>
        <location evidence="1 7">Cell membrane</location>
        <topology evidence="1 7">Multi-pass membrane protein</topology>
    </subcellularLocation>
</comment>
<dbReference type="EMBL" id="JACTNF010000002">
    <property type="protein sequence ID" value="MBO1073635.1"/>
    <property type="molecule type" value="Genomic_DNA"/>
</dbReference>
<dbReference type="RefSeq" id="WP_207445242.1">
    <property type="nucleotide sequence ID" value="NZ_JACTNF010000002.1"/>
</dbReference>
<comment type="similarity">
    <text evidence="2 7">Belongs to the DedA family.</text>
</comment>
<protein>
    <submittedName>
        <fullName evidence="9">DedA family protein</fullName>
    </submittedName>
</protein>
<dbReference type="PANTHER" id="PTHR30353:SF15">
    <property type="entry name" value="INNER MEMBRANE PROTEIN YABI"/>
    <property type="match status" value="1"/>
</dbReference>
<evidence type="ECO:0000259" key="8">
    <source>
        <dbReference type="Pfam" id="PF09335"/>
    </source>
</evidence>
<evidence type="ECO:0000313" key="9">
    <source>
        <dbReference type="EMBL" id="MBO1073635.1"/>
    </source>
</evidence>
<dbReference type="Proteomes" id="UP001518990">
    <property type="component" value="Unassembled WGS sequence"/>
</dbReference>
<evidence type="ECO:0000256" key="7">
    <source>
        <dbReference type="RuleBase" id="RU367016"/>
    </source>
</evidence>
<reference evidence="9 11" key="1">
    <citation type="submission" date="2020-09" db="EMBL/GenBank/DDBJ databases">
        <title>Roseomonas.</title>
        <authorList>
            <person name="Zhu W."/>
        </authorList>
    </citation>
    <scope>NUCLEOTIDE SEQUENCE [LARGE SCALE GENOMIC DNA]</scope>
    <source>
        <strain evidence="9 11">1311</strain>
    </source>
</reference>
<accession>A0ABS3K876</accession>
<evidence type="ECO:0000256" key="4">
    <source>
        <dbReference type="ARBA" id="ARBA00022692"/>
    </source>
</evidence>